<comment type="similarity">
    <text evidence="8">Belongs to the tRNA(Ile)-lysidine synthase family.</text>
</comment>
<dbReference type="EC" id="6.3.4.19" evidence="8"/>
<comment type="catalytic activity">
    <reaction evidence="7 8">
        <text>cytidine(34) in tRNA(Ile2) + L-lysine + ATP = lysidine(34) in tRNA(Ile2) + AMP + diphosphate + H(+)</text>
        <dbReference type="Rhea" id="RHEA:43744"/>
        <dbReference type="Rhea" id="RHEA-COMP:10625"/>
        <dbReference type="Rhea" id="RHEA-COMP:10670"/>
        <dbReference type="ChEBI" id="CHEBI:15378"/>
        <dbReference type="ChEBI" id="CHEBI:30616"/>
        <dbReference type="ChEBI" id="CHEBI:32551"/>
        <dbReference type="ChEBI" id="CHEBI:33019"/>
        <dbReference type="ChEBI" id="CHEBI:82748"/>
        <dbReference type="ChEBI" id="CHEBI:83665"/>
        <dbReference type="ChEBI" id="CHEBI:456215"/>
        <dbReference type="EC" id="6.3.4.19"/>
    </reaction>
</comment>
<dbReference type="InterPro" id="IPR012795">
    <property type="entry name" value="tRNA_Ile_lys_synt_N"/>
</dbReference>
<evidence type="ECO:0000256" key="7">
    <source>
        <dbReference type="ARBA" id="ARBA00048539"/>
    </source>
</evidence>
<evidence type="ECO:0000259" key="9">
    <source>
        <dbReference type="SMART" id="SM00977"/>
    </source>
</evidence>
<evidence type="ECO:0000256" key="3">
    <source>
        <dbReference type="ARBA" id="ARBA00022598"/>
    </source>
</evidence>
<organism evidence="10 11">
    <name type="scientific">Reinekea marina</name>
    <dbReference type="NCBI Taxonomy" id="1310421"/>
    <lineage>
        <taxon>Bacteria</taxon>
        <taxon>Pseudomonadati</taxon>
        <taxon>Pseudomonadota</taxon>
        <taxon>Gammaproteobacteria</taxon>
        <taxon>Oceanospirillales</taxon>
        <taxon>Saccharospirillaceae</taxon>
        <taxon>Reinekea</taxon>
    </lineage>
</organism>
<dbReference type="Pfam" id="PF11734">
    <property type="entry name" value="TilS_C"/>
    <property type="match status" value="1"/>
</dbReference>
<dbReference type="Proteomes" id="UP001595710">
    <property type="component" value="Unassembled WGS sequence"/>
</dbReference>
<keyword evidence="4 8" id="KW-0819">tRNA processing</keyword>
<dbReference type="GO" id="GO:0032267">
    <property type="term" value="F:tRNA(Ile)-lysidine synthase activity"/>
    <property type="evidence" value="ECO:0007669"/>
    <property type="project" value="UniProtKB-EC"/>
</dbReference>
<dbReference type="RefSeq" id="WP_290282590.1">
    <property type="nucleotide sequence ID" value="NZ_JAUFQI010000001.1"/>
</dbReference>
<proteinExistence type="inferred from homology"/>
<keyword evidence="2 8" id="KW-0963">Cytoplasm</keyword>
<dbReference type="NCBIfam" id="TIGR02432">
    <property type="entry name" value="lysidine_TilS_N"/>
    <property type="match status" value="1"/>
</dbReference>
<sequence length="439" mass="49899">MTTTPSIYQNLTQSLRDQLIGHDIRPVFVGFSGGLDSTLLLKCACDVVGASNVVSIHVHHGLSANADQWQSFCEQQVAELGCKLIVEKGQVESTGQGVEAAARTYRYSVFSQHVTPKHWLLLAHHLDDQVETFFLRMMRGTGLHGLKSMSAIQPRDHYQLCRPWLKFSRLQLEQAANACGLRWIEDESNVDSQYDRNYLRNEVLPLFESRWPSYRERVNGIIQQVDSELQSNAHHGDNLEARLSHDGGLKWVQLDSWSEADKLSLLHRWLTELGVQVPSKVRLQHVLSDVVEAKPDADPKVRMGNGYVRRHGPALYWVPEQSAIDAPPPLQIGNKSYWPGVGYIEVKYSEKGQAGLKANLPNLHWRTRQGGEQIRPLGRSKRRDLKRLLQEYRVKPWQRDRLPLLYSGDTLVAVADLFISADHTAEEENLALEVIWQNS</sequence>
<dbReference type="InterPro" id="IPR012796">
    <property type="entry name" value="Lysidine-tRNA-synth_C"/>
</dbReference>
<reference evidence="11" key="1">
    <citation type="journal article" date="2019" name="Int. J. Syst. Evol. Microbiol.">
        <title>The Global Catalogue of Microorganisms (GCM) 10K type strain sequencing project: providing services to taxonomists for standard genome sequencing and annotation.</title>
        <authorList>
            <consortium name="The Broad Institute Genomics Platform"/>
            <consortium name="The Broad Institute Genome Sequencing Center for Infectious Disease"/>
            <person name="Wu L."/>
            <person name="Ma J."/>
        </authorList>
    </citation>
    <scope>NUCLEOTIDE SEQUENCE [LARGE SCALE GENOMIC DNA]</scope>
    <source>
        <strain evidence="11">CECT 8288</strain>
    </source>
</reference>
<evidence type="ECO:0000256" key="5">
    <source>
        <dbReference type="ARBA" id="ARBA00022741"/>
    </source>
</evidence>
<comment type="subcellular location">
    <subcellularLocation>
        <location evidence="1 8">Cytoplasm</location>
    </subcellularLocation>
</comment>
<keyword evidence="3 8" id="KW-0436">Ligase</keyword>
<comment type="domain">
    <text evidence="8">The N-terminal region contains the highly conserved SGGXDS motif, predicted to be a P-loop motif involved in ATP binding.</text>
</comment>
<dbReference type="InterPro" id="IPR012094">
    <property type="entry name" value="tRNA_Ile_lys_synt"/>
</dbReference>
<comment type="caution">
    <text evidence="10">The sequence shown here is derived from an EMBL/GenBank/DDBJ whole genome shotgun (WGS) entry which is preliminary data.</text>
</comment>
<dbReference type="SUPFAM" id="SSF82829">
    <property type="entry name" value="MesJ substrate recognition domain-like"/>
    <property type="match status" value="1"/>
</dbReference>
<dbReference type="Pfam" id="PF01171">
    <property type="entry name" value="ATP_bind_3"/>
    <property type="match status" value="1"/>
</dbReference>
<protein>
    <recommendedName>
        <fullName evidence="8">tRNA(Ile)-lysidine synthase</fullName>
        <ecNumber evidence="8">6.3.4.19</ecNumber>
    </recommendedName>
    <alternativeName>
        <fullName evidence="8">tRNA(Ile)-2-lysyl-cytidine synthase</fullName>
    </alternativeName>
    <alternativeName>
        <fullName evidence="8">tRNA(Ile)-lysidine synthetase</fullName>
    </alternativeName>
</protein>
<accession>A0ABV7WSG8</accession>
<feature type="binding site" evidence="8">
    <location>
        <begin position="32"/>
        <end position="37"/>
    </location>
    <ligand>
        <name>ATP</name>
        <dbReference type="ChEBI" id="CHEBI:30616"/>
    </ligand>
</feature>
<keyword evidence="5 8" id="KW-0547">Nucleotide-binding</keyword>
<dbReference type="NCBIfam" id="TIGR02433">
    <property type="entry name" value="lysidine_TilS_C"/>
    <property type="match status" value="1"/>
</dbReference>
<gene>
    <name evidence="8 10" type="primary">tilS</name>
    <name evidence="10" type="ORF">ACFOND_07080</name>
</gene>
<evidence type="ECO:0000256" key="1">
    <source>
        <dbReference type="ARBA" id="ARBA00004496"/>
    </source>
</evidence>
<dbReference type="CDD" id="cd01992">
    <property type="entry name" value="TilS_N"/>
    <property type="match status" value="1"/>
</dbReference>
<dbReference type="InterPro" id="IPR015262">
    <property type="entry name" value="tRNA_Ile_lys_synt_subst-bd"/>
</dbReference>
<keyword evidence="6 8" id="KW-0067">ATP-binding</keyword>
<dbReference type="PANTHER" id="PTHR43033:SF1">
    <property type="entry name" value="TRNA(ILE)-LYSIDINE SYNTHASE-RELATED"/>
    <property type="match status" value="1"/>
</dbReference>
<dbReference type="Gene3D" id="1.20.59.20">
    <property type="match status" value="1"/>
</dbReference>
<dbReference type="InterPro" id="IPR014729">
    <property type="entry name" value="Rossmann-like_a/b/a_fold"/>
</dbReference>
<evidence type="ECO:0000313" key="11">
    <source>
        <dbReference type="Proteomes" id="UP001595710"/>
    </source>
</evidence>
<dbReference type="Gene3D" id="3.40.50.620">
    <property type="entry name" value="HUPs"/>
    <property type="match status" value="1"/>
</dbReference>
<evidence type="ECO:0000256" key="4">
    <source>
        <dbReference type="ARBA" id="ARBA00022694"/>
    </source>
</evidence>
<feature type="domain" description="Lysidine-tRNA(Ile) synthetase C-terminal" evidence="9">
    <location>
        <begin position="363"/>
        <end position="436"/>
    </location>
</feature>
<dbReference type="HAMAP" id="MF_01161">
    <property type="entry name" value="tRNA_Ile_lys_synt"/>
    <property type="match status" value="1"/>
</dbReference>
<name>A0ABV7WSG8_9GAMM</name>
<keyword evidence="11" id="KW-1185">Reference proteome</keyword>
<evidence type="ECO:0000256" key="2">
    <source>
        <dbReference type="ARBA" id="ARBA00022490"/>
    </source>
</evidence>
<dbReference type="SMART" id="SM00977">
    <property type="entry name" value="TilS_C"/>
    <property type="match status" value="1"/>
</dbReference>
<evidence type="ECO:0000313" key="10">
    <source>
        <dbReference type="EMBL" id="MFC3701403.1"/>
    </source>
</evidence>
<dbReference type="InterPro" id="IPR011063">
    <property type="entry name" value="TilS/TtcA_N"/>
</dbReference>
<dbReference type="Pfam" id="PF09179">
    <property type="entry name" value="TilS"/>
    <property type="match status" value="1"/>
</dbReference>
<evidence type="ECO:0000256" key="6">
    <source>
        <dbReference type="ARBA" id="ARBA00022840"/>
    </source>
</evidence>
<dbReference type="SUPFAM" id="SSF52402">
    <property type="entry name" value="Adenine nucleotide alpha hydrolases-like"/>
    <property type="match status" value="1"/>
</dbReference>
<evidence type="ECO:0000256" key="8">
    <source>
        <dbReference type="HAMAP-Rule" id="MF_01161"/>
    </source>
</evidence>
<dbReference type="EMBL" id="JBHRYN010000008">
    <property type="protein sequence ID" value="MFC3701403.1"/>
    <property type="molecule type" value="Genomic_DNA"/>
</dbReference>
<comment type="function">
    <text evidence="8">Ligates lysine onto the cytidine present at position 34 of the AUA codon-specific tRNA(Ile) that contains the anticodon CAU, in an ATP-dependent manner. Cytidine is converted to lysidine, thus changing the amino acid specificity of the tRNA from methionine to isoleucine.</text>
</comment>
<dbReference type="SUPFAM" id="SSF56037">
    <property type="entry name" value="PheT/TilS domain"/>
    <property type="match status" value="1"/>
</dbReference>
<dbReference type="PANTHER" id="PTHR43033">
    <property type="entry name" value="TRNA(ILE)-LYSIDINE SYNTHASE-RELATED"/>
    <property type="match status" value="1"/>
</dbReference>